<evidence type="ECO:0000256" key="1">
    <source>
        <dbReference type="SAM" id="SignalP"/>
    </source>
</evidence>
<keyword evidence="5" id="KW-1185">Reference proteome</keyword>
<evidence type="ECO:0000313" key="5">
    <source>
        <dbReference type="Proteomes" id="UP000077202"/>
    </source>
</evidence>
<dbReference type="Gene3D" id="1.10.110.10">
    <property type="entry name" value="Plant lipid-transfer and hydrophobic proteins"/>
    <property type="match status" value="1"/>
</dbReference>
<reference evidence="4 5" key="1">
    <citation type="submission" date="2016-03" db="EMBL/GenBank/DDBJ databases">
        <title>Mechanisms controlling the formation of the plant cell surface in tip-growing cells are functionally conserved among land plants.</title>
        <authorList>
            <person name="Honkanen S."/>
            <person name="Jones V.A."/>
            <person name="Morieri G."/>
            <person name="Champion C."/>
            <person name="Hetherington A.J."/>
            <person name="Kelly S."/>
            <person name="Saint-Marcoux D."/>
            <person name="Proust H."/>
            <person name="Prescott H."/>
            <person name="Dolan L."/>
        </authorList>
    </citation>
    <scope>NUCLEOTIDE SEQUENCE [LARGE SCALE GENOMIC DNA]</scope>
    <source>
        <strain evidence="5">cv. Tak-1 and cv. Tak-2</strain>
        <tissue evidence="4">Whole gametophyte</tissue>
    </source>
</reference>
<dbReference type="Proteomes" id="UP001162541">
    <property type="component" value="Chromosome 3"/>
</dbReference>
<evidence type="ECO:0000313" key="4">
    <source>
        <dbReference type="EMBL" id="OAE29621.1"/>
    </source>
</evidence>
<dbReference type="Pfam" id="PF00234">
    <property type="entry name" value="Tryp_alpha_amyl"/>
    <property type="match status" value="1"/>
</dbReference>
<evidence type="ECO:0000259" key="2">
    <source>
        <dbReference type="SMART" id="SM00499"/>
    </source>
</evidence>
<evidence type="ECO:0000313" key="3">
    <source>
        <dbReference type="EMBL" id="BBN06082.1"/>
    </source>
</evidence>
<dbReference type="InterPro" id="IPR036312">
    <property type="entry name" value="Bifun_inhib/LTP/seed_sf"/>
</dbReference>
<gene>
    <name evidence="4" type="ORF">AXG93_1762s1010</name>
    <name evidence="3" type="ORF">Mp_3g18210</name>
</gene>
<dbReference type="EMBL" id="LVLJ01001436">
    <property type="protein sequence ID" value="OAE29621.1"/>
    <property type="molecule type" value="Genomic_DNA"/>
</dbReference>
<feature type="domain" description="Bifunctional inhibitor/plant lipid transfer protein/seed storage helical" evidence="2">
    <location>
        <begin position="25"/>
        <end position="96"/>
    </location>
</feature>
<feature type="chain" id="PRO_5042333790" description="Bifunctional inhibitor/plant lipid transfer protein/seed storage helical domain-containing protein" evidence="1">
    <location>
        <begin position="23"/>
        <end position="104"/>
    </location>
</feature>
<protein>
    <recommendedName>
        <fullName evidence="2">Bifunctional inhibitor/plant lipid transfer protein/seed storage helical domain-containing protein</fullName>
    </recommendedName>
</protein>
<keyword evidence="1" id="KW-0732">Signal</keyword>
<proteinExistence type="predicted"/>
<name>A0A176WAJ7_MARPO</name>
<evidence type="ECO:0000313" key="6">
    <source>
        <dbReference type="Proteomes" id="UP001162541"/>
    </source>
</evidence>
<organism evidence="4 5">
    <name type="scientific">Marchantia polymorpha subsp. ruderalis</name>
    <dbReference type="NCBI Taxonomy" id="1480154"/>
    <lineage>
        <taxon>Eukaryota</taxon>
        <taxon>Viridiplantae</taxon>
        <taxon>Streptophyta</taxon>
        <taxon>Embryophyta</taxon>
        <taxon>Marchantiophyta</taxon>
        <taxon>Marchantiopsida</taxon>
        <taxon>Marchantiidae</taxon>
        <taxon>Marchantiales</taxon>
        <taxon>Marchantiaceae</taxon>
        <taxon>Marchantia</taxon>
    </lineage>
</organism>
<dbReference type="SMART" id="SM00499">
    <property type="entry name" value="AAI"/>
    <property type="match status" value="1"/>
</dbReference>
<dbReference type="EMBL" id="AP019868">
    <property type="protein sequence ID" value="BBN06082.1"/>
    <property type="molecule type" value="Genomic_DNA"/>
</dbReference>
<dbReference type="InterPro" id="IPR016140">
    <property type="entry name" value="Bifunc_inhib/LTP/seed_store"/>
</dbReference>
<feature type="signal peptide" evidence="1">
    <location>
        <begin position="1"/>
        <end position="22"/>
    </location>
</feature>
<reference evidence="3" key="2">
    <citation type="journal article" date="2019" name="Curr. Biol.">
        <title>Chromatin organization in early land plants reveals an ancestral association between H3K27me3, transposons, and constitutive heterochromatin.</title>
        <authorList>
            <person name="Montgomery S.A."/>
            <person name="Tanizawa Y."/>
            <person name="Galik B."/>
            <person name="Wang N."/>
            <person name="Ito T."/>
            <person name="Mochizuki T."/>
            <person name="Akimcheva S."/>
            <person name="Bowman J."/>
            <person name="Cognat V."/>
            <person name="Drouard L."/>
            <person name="Ekker H."/>
            <person name="Houng S."/>
            <person name="Kohchi T."/>
            <person name="Lin S."/>
            <person name="Liu L.D."/>
            <person name="Nakamura Y."/>
            <person name="Valeeva L.R."/>
            <person name="Shakirov E.V."/>
            <person name="Shippen D.E."/>
            <person name="Wei W."/>
            <person name="Yagura M."/>
            <person name="Yamaoka S."/>
            <person name="Yamato K.T."/>
            <person name="Liu C."/>
            <person name="Berger F."/>
        </authorList>
    </citation>
    <scope>NUCLEOTIDE SEQUENCE [LARGE SCALE GENOMIC DNA]</scope>
    <source>
        <strain evidence="3">Tak-1</strain>
    </source>
</reference>
<dbReference type="Proteomes" id="UP000077202">
    <property type="component" value="Unassembled WGS sequence"/>
</dbReference>
<accession>A0A176WAJ7</accession>
<dbReference type="AlphaFoldDB" id="A0A176WAJ7"/>
<dbReference type="SUPFAM" id="SSF47699">
    <property type="entry name" value="Bifunctional inhibitor/lipid-transfer protein/seed storage 2S albumin"/>
    <property type="match status" value="1"/>
</dbReference>
<reference evidence="6" key="3">
    <citation type="journal article" date="2020" name="Curr. Biol.">
        <title>Chromatin organization in early land plants reveals an ancestral association between H3K27me3, transposons, and constitutive heterochromatin.</title>
        <authorList>
            <person name="Montgomery S.A."/>
            <person name="Tanizawa Y."/>
            <person name="Galik B."/>
            <person name="Wang N."/>
            <person name="Ito T."/>
            <person name="Mochizuki T."/>
            <person name="Akimcheva S."/>
            <person name="Bowman J.L."/>
            <person name="Cognat V."/>
            <person name="Marechal-Drouard L."/>
            <person name="Ekker H."/>
            <person name="Hong S.F."/>
            <person name="Kohchi T."/>
            <person name="Lin S.S."/>
            <person name="Liu L.D."/>
            <person name="Nakamura Y."/>
            <person name="Valeeva L.R."/>
            <person name="Shakirov E.V."/>
            <person name="Shippen D.E."/>
            <person name="Wei W.L."/>
            <person name="Yagura M."/>
            <person name="Yamaoka S."/>
            <person name="Yamato K.T."/>
            <person name="Liu C."/>
            <person name="Berger F."/>
        </authorList>
    </citation>
    <scope>NUCLEOTIDE SEQUENCE [LARGE SCALE GENOMIC DNA]</scope>
    <source>
        <strain evidence="6">Tak-1</strain>
    </source>
</reference>
<dbReference type="CDD" id="cd00010">
    <property type="entry name" value="AAI_LTSS"/>
    <property type="match status" value="1"/>
</dbReference>
<sequence length="104" mass="11160">MDPRNAQLAAFVFLAMVVVANAQACPGLTSYASCLQYGKKGNAFPPANSPCCQKIRTTSEKCLCDTASNNNGLADFDQLIQLPQKCGRTVPKGTYCRGKKVPGW</sequence>